<reference evidence="10" key="1">
    <citation type="journal article" date="2020" name="bioRxiv">
        <title>Hybrid origin of Populus tomentosa Carr. identified through genome sequencing and phylogenomic analysis.</title>
        <authorList>
            <person name="An X."/>
            <person name="Gao K."/>
            <person name="Chen Z."/>
            <person name="Li J."/>
            <person name="Yang X."/>
            <person name="Yang X."/>
            <person name="Zhou J."/>
            <person name="Guo T."/>
            <person name="Zhao T."/>
            <person name="Huang S."/>
            <person name="Miao D."/>
            <person name="Khan W.U."/>
            <person name="Rao P."/>
            <person name="Ye M."/>
            <person name="Lei B."/>
            <person name="Liao W."/>
            <person name="Wang J."/>
            <person name="Ji L."/>
            <person name="Li Y."/>
            <person name="Guo B."/>
            <person name="Mustafa N.S."/>
            <person name="Li S."/>
            <person name="Yun Q."/>
            <person name="Keller S.R."/>
            <person name="Mao J."/>
            <person name="Zhang R."/>
            <person name="Strauss S.H."/>
        </authorList>
    </citation>
    <scope>NUCLEOTIDE SEQUENCE</scope>
    <source>
        <strain evidence="10">GM15</strain>
        <tissue evidence="10">Leaf</tissue>
    </source>
</reference>
<evidence type="ECO:0000256" key="3">
    <source>
        <dbReference type="ARBA" id="ARBA00022692"/>
    </source>
</evidence>
<evidence type="ECO:0000256" key="7">
    <source>
        <dbReference type="SAM" id="SignalP"/>
    </source>
</evidence>
<dbReference type="PANTHER" id="PTHR32285">
    <property type="entry name" value="PROTEIN TRICHOME BIREFRINGENCE-LIKE 9-RELATED"/>
    <property type="match status" value="1"/>
</dbReference>
<dbReference type="InterPro" id="IPR029962">
    <property type="entry name" value="TBL"/>
</dbReference>
<dbReference type="PANTHER" id="PTHR32285:SF36">
    <property type="entry name" value="PROTEIN TRICHOME BIREFRINGENCE-LIKE 38"/>
    <property type="match status" value="1"/>
</dbReference>
<comment type="subcellular location">
    <subcellularLocation>
        <location evidence="1">Membrane</location>
        <topology evidence="1">Single-pass membrane protein</topology>
    </subcellularLocation>
</comment>
<dbReference type="GO" id="GO:0016020">
    <property type="term" value="C:membrane"/>
    <property type="evidence" value="ECO:0007669"/>
    <property type="project" value="UniProtKB-SubCell"/>
</dbReference>
<keyword evidence="7" id="KW-0732">Signal</keyword>
<proteinExistence type="inferred from homology"/>
<evidence type="ECO:0000256" key="4">
    <source>
        <dbReference type="ARBA" id="ARBA00022968"/>
    </source>
</evidence>
<evidence type="ECO:0000313" key="10">
    <source>
        <dbReference type="EMBL" id="KAG6781673.1"/>
    </source>
</evidence>
<gene>
    <name evidence="10" type="ORF">POTOM_014585</name>
</gene>
<evidence type="ECO:0000259" key="9">
    <source>
        <dbReference type="Pfam" id="PF14416"/>
    </source>
</evidence>
<evidence type="ECO:0000256" key="5">
    <source>
        <dbReference type="ARBA" id="ARBA00022989"/>
    </source>
</evidence>
<feature type="signal peptide" evidence="7">
    <location>
        <begin position="1"/>
        <end position="26"/>
    </location>
</feature>
<dbReference type="OrthoDB" id="630188at2759"/>
<keyword evidence="3" id="KW-0812">Transmembrane</keyword>
<dbReference type="Pfam" id="PF14416">
    <property type="entry name" value="PMR5N"/>
    <property type="match status" value="1"/>
</dbReference>
<dbReference type="GO" id="GO:0016413">
    <property type="term" value="F:O-acetyltransferase activity"/>
    <property type="evidence" value="ECO:0007669"/>
    <property type="project" value="InterPro"/>
</dbReference>
<evidence type="ECO:0000259" key="8">
    <source>
        <dbReference type="Pfam" id="PF13839"/>
    </source>
</evidence>
<keyword evidence="4" id="KW-0735">Signal-anchor</keyword>
<accession>A0A8X8A2V4</accession>
<feature type="chain" id="PRO_5036505872" description="Trichome birefringence-like N-terminal domain-containing protein" evidence="7">
    <location>
        <begin position="27"/>
        <end position="357"/>
    </location>
</feature>
<keyword evidence="6" id="KW-0472">Membrane</keyword>
<feature type="domain" description="Trichome birefringence-like C-terminal" evidence="8">
    <location>
        <begin position="88"/>
        <end position="351"/>
    </location>
</feature>
<keyword evidence="11" id="KW-1185">Reference proteome</keyword>
<dbReference type="InterPro" id="IPR026057">
    <property type="entry name" value="TBL_C"/>
</dbReference>
<evidence type="ECO:0000256" key="1">
    <source>
        <dbReference type="ARBA" id="ARBA00004167"/>
    </source>
</evidence>
<dbReference type="AlphaFoldDB" id="A0A8X8A2V4"/>
<sequence length="357" mass="41122">MISRTAASCFLFHMLTILSLLCLANSSRKLWRENSCNMYRGSWVHDMSYPLYDSSACHFIRKEFDCLMYGRPDHLYLQYRWQPTDCNLPRFDGQYFLKKLKGKKVMYVGDSLSLNNFQSMVCLLHAAVPDSNITRNSKNSVTTVIFQDYGVSVSHFQSPYLVDIEKEEIGRILKLDSIKDGKTWKDIDVLVFYSWGWWYREGPQQPWDYIQEGETIVKDMNRRVAFHRGLTTWAKWVDSDVDLNKTTVFFQSISPSHYNGTEWNEPGVTNCANQTEPMSGSTSPGGSPFELQIVEDVLSAIKKPVHFLNITALSQLRKDAHPGSYNDVRPMDCTHWCVAGLPDTWNALLYATLINQK</sequence>
<organism evidence="10 11">
    <name type="scientific">Populus tomentosa</name>
    <name type="common">Chinese white poplar</name>
    <dbReference type="NCBI Taxonomy" id="118781"/>
    <lineage>
        <taxon>Eukaryota</taxon>
        <taxon>Viridiplantae</taxon>
        <taxon>Streptophyta</taxon>
        <taxon>Embryophyta</taxon>
        <taxon>Tracheophyta</taxon>
        <taxon>Spermatophyta</taxon>
        <taxon>Magnoliopsida</taxon>
        <taxon>eudicotyledons</taxon>
        <taxon>Gunneridae</taxon>
        <taxon>Pentapetalae</taxon>
        <taxon>rosids</taxon>
        <taxon>fabids</taxon>
        <taxon>Malpighiales</taxon>
        <taxon>Salicaceae</taxon>
        <taxon>Saliceae</taxon>
        <taxon>Populus</taxon>
    </lineage>
</organism>
<comment type="similarity">
    <text evidence="2">Belongs to the PC-esterase family. TBL subfamily.</text>
</comment>
<protein>
    <recommendedName>
        <fullName evidence="12">Trichome birefringence-like N-terminal domain-containing protein</fullName>
    </recommendedName>
</protein>
<name>A0A8X8A2V4_POPTO</name>
<evidence type="ECO:0000256" key="6">
    <source>
        <dbReference type="ARBA" id="ARBA00023136"/>
    </source>
</evidence>
<dbReference type="GO" id="GO:0005794">
    <property type="term" value="C:Golgi apparatus"/>
    <property type="evidence" value="ECO:0007669"/>
    <property type="project" value="TreeGrafter"/>
</dbReference>
<dbReference type="Proteomes" id="UP000886885">
    <property type="component" value="Chromosome 3D"/>
</dbReference>
<keyword evidence="5" id="KW-1133">Transmembrane helix</keyword>
<dbReference type="Pfam" id="PF13839">
    <property type="entry name" value="PC-Esterase"/>
    <property type="match status" value="1"/>
</dbReference>
<dbReference type="InterPro" id="IPR025846">
    <property type="entry name" value="TBL_N"/>
</dbReference>
<comment type="caution">
    <text evidence="10">The sequence shown here is derived from an EMBL/GenBank/DDBJ whole genome shotgun (WGS) entry which is preliminary data.</text>
</comment>
<feature type="domain" description="Trichome birefringence-like N-terminal" evidence="9">
    <location>
        <begin position="35"/>
        <end position="87"/>
    </location>
</feature>
<evidence type="ECO:0000313" key="11">
    <source>
        <dbReference type="Proteomes" id="UP000886885"/>
    </source>
</evidence>
<dbReference type="EMBL" id="JAAWWB010000006">
    <property type="protein sequence ID" value="KAG6781673.1"/>
    <property type="molecule type" value="Genomic_DNA"/>
</dbReference>
<evidence type="ECO:0000256" key="2">
    <source>
        <dbReference type="ARBA" id="ARBA00007727"/>
    </source>
</evidence>
<evidence type="ECO:0008006" key="12">
    <source>
        <dbReference type="Google" id="ProtNLM"/>
    </source>
</evidence>